<evidence type="ECO:0000256" key="1">
    <source>
        <dbReference type="SAM" id="MobiDB-lite"/>
    </source>
</evidence>
<organism evidence="2">
    <name type="scientific">Actinomyces succiniciruminis</name>
    <dbReference type="NCBI Taxonomy" id="1522002"/>
    <lineage>
        <taxon>Bacteria</taxon>
        <taxon>Bacillati</taxon>
        <taxon>Actinomycetota</taxon>
        <taxon>Actinomycetes</taxon>
        <taxon>Actinomycetales</taxon>
        <taxon>Actinomycetaceae</taxon>
        <taxon>Actinomyces</taxon>
    </lineage>
</organism>
<dbReference type="AlphaFoldDB" id="A0A1L7R909"/>
<protein>
    <submittedName>
        <fullName evidence="2">Transcription regulator FadR/GntR, C-terminal</fullName>
    </submittedName>
</protein>
<name>A0A1L7R909_9ACTO</name>
<accession>A0A1L7R909</accession>
<feature type="compositionally biased region" description="Low complexity" evidence="1">
    <location>
        <begin position="221"/>
        <end position="235"/>
    </location>
</feature>
<dbReference type="EMBL" id="LK995470">
    <property type="protein sequence ID" value="CED90287.1"/>
    <property type="molecule type" value="Genomic_DNA"/>
</dbReference>
<sequence>MGLAVKDSPTMDLVLAAVADGNHAYPALERATGRTRKRLSTILSRLRGRGLIEGTASDGSVRVTGAGRRMLAGDRSAIGQLGRCPTTAHLVLSTLVVAGPCPLGVLADATGVRKSAVRAALAKLRQRGCLSYTGGAYALTGQGRALEAEYTAAYGAPAGLPSSEQVAAAWRAERDRKEARAEQLRAARAEQERRRAARKASRPKRRRAKAAKPRTIKRVTKPAATPAAASSVPVRLGPIREQRRRPLPTEGWVR</sequence>
<proteinExistence type="predicted"/>
<evidence type="ECO:0000313" key="2">
    <source>
        <dbReference type="EMBL" id="CED90287.1"/>
    </source>
</evidence>
<gene>
    <name evidence="2" type="ORF">AAM4_0392</name>
</gene>
<dbReference type="SUPFAM" id="SSF46785">
    <property type="entry name" value="Winged helix' DNA-binding domain"/>
    <property type="match status" value="2"/>
</dbReference>
<dbReference type="InterPro" id="IPR036390">
    <property type="entry name" value="WH_DNA-bd_sf"/>
</dbReference>
<reference evidence="2" key="1">
    <citation type="submission" date="2014-07" db="EMBL/GenBank/DDBJ databases">
        <authorList>
            <person name="Zhang J.E."/>
            <person name="Yang H."/>
            <person name="Guo J."/>
            <person name="Deng Z."/>
            <person name="Luo H."/>
            <person name="Luo M."/>
            <person name="Zhao B."/>
        </authorList>
    </citation>
    <scope>NUCLEOTIDE SEQUENCE</scope>
    <source>
        <strain evidence="2">AM4</strain>
    </source>
</reference>
<feature type="compositionally biased region" description="Basic residues" evidence="1">
    <location>
        <begin position="195"/>
        <end position="220"/>
    </location>
</feature>
<feature type="region of interest" description="Disordered" evidence="1">
    <location>
        <begin position="186"/>
        <end position="254"/>
    </location>
</feature>